<dbReference type="RefSeq" id="WP_018474556.1">
    <property type="nucleotide sequence ID" value="NZ_BMWX01000008.1"/>
</dbReference>
<dbReference type="AlphaFoldDB" id="A0A918UWR3"/>
<comment type="caution">
    <text evidence="1">The sequence shown here is derived from an EMBL/GenBank/DDBJ whole genome shotgun (WGS) entry which is preliminary data.</text>
</comment>
<accession>A0A918UWR3</accession>
<proteinExistence type="predicted"/>
<reference evidence="1" key="2">
    <citation type="submission" date="2020-09" db="EMBL/GenBank/DDBJ databases">
        <authorList>
            <person name="Sun Q."/>
            <person name="Kim S."/>
        </authorList>
    </citation>
    <scope>NUCLEOTIDE SEQUENCE</scope>
    <source>
        <strain evidence="1">KCTC 12368</strain>
    </source>
</reference>
<keyword evidence="2" id="KW-1185">Reference proteome</keyword>
<protein>
    <submittedName>
        <fullName evidence="1">Uncharacterized protein</fullName>
    </submittedName>
</protein>
<dbReference type="Proteomes" id="UP000619457">
    <property type="component" value="Unassembled WGS sequence"/>
</dbReference>
<evidence type="ECO:0000313" key="1">
    <source>
        <dbReference type="EMBL" id="GGZ39311.1"/>
    </source>
</evidence>
<reference evidence="1" key="1">
    <citation type="journal article" date="2014" name="Int. J. Syst. Evol. Microbiol.">
        <title>Complete genome sequence of Corynebacterium casei LMG S-19264T (=DSM 44701T), isolated from a smear-ripened cheese.</title>
        <authorList>
            <consortium name="US DOE Joint Genome Institute (JGI-PGF)"/>
            <person name="Walter F."/>
            <person name="Albersmeier A."/>
            <person name="Kalinowski J."/>
            <person name="Ruckert C."/>
        </authorList>
    </citation>
    <scope>NUCLEOTIDE SEQUENCE</scope>
    <source>
        <strain evidence="1">KCTC 12368</strain>
    </source>
</reference>
<gene>
    <name evidence="1" type="ORF">GCM10007049_35850</name>
</gene>
<sequence length="106" mass="11414">MSELQLVTKAAQKAEAAIGGSGGVAGTLKHTYAKNLLSRYQSMYGGNLSLGSNYFNGPAGRGFLDAVNHSTKMIYDFKFGNAFMSNSQFLKYSNSFPGYGIQIIKP</sequence>
<name>A0A918UWR3_9BACT</name>
<evidence type="ECO:0000313" key="2">
    <source>
        <dbReference type="Proteomes" id="UP000619457"/>
    </source>
</evidence>
<dbReference type="EMBL" id="BMWX01000008">
    <property type="protein sequence ID" value="GGZ39311.1"/>
    <property type="molecule type" value="Genomic_DNA"/>
</dbReference>
<organism evidence="1 2">
    <name type="scientific">Echinicola pacifica</name>
    <dbReference type="NCBI Taxonomy" id="346377"/>
    <lineage>
        <taxon>Bacteria</taxon>
        <taxon>Pseudomonadati</taxon>
        <taxon>Bacteroidota</taxon>
        <taxon>Cytophagia</taxon>
        <taxon>Cytophagales</taxon>
        <taxon>Cyclobacteriaceae</taxon>
        <taxon>Echinicola</taxon>
    </lineage>
</organism>